<protein>
    <submittedName>
        <fullName evidence="8">Putative diguanylate cyclase YdaM</fullName>
        <ecNumber evidence="8">2.7.7.65</ecNumber>
    </submittedName>
</protein>
<dbReference type="EC" id="2.7.7.65" evidence="8"/>
<proteinExistence type="predicted"/>
<feature type="transmembrane region" description="Helical" evidence="6">
    <location>
        <begin position="290"/>
        <end position="312"/>
    </location>
</feature>
<dbReference type="PANTHER" id="PTHR45138:SF9">
    <property type="entry name" value="DIGUANYLATE CYCLASE DGCM-RELATED"/>
    <property type="match status" value="1"/>
</dbReference>
<gene>
    <name evidence="8" type="primary">ydaM_8</name>
    <name evidence="8" type="ORF">GALL_106660</name>
</gene>
<dbReference type="InterPro" id="IPR000160">
    <property type="entry name" value="GGDEF_dom"/>
</dbReference>
<evidence type="ECO:0000313" key="8">
    <source>
        <dbReference type="EMBL" id="OIR07079.1"/>
    </source>
</evidence>
<evidence type="ECO:0000256" key="4">
    <source>
        <dbReference type="ARBA" id="ARBA00022989"/>
    </source>
</evidence>
<feature type="domain" description="GGDEF" evidence="7">
    <location>
        <begin position="353"/>
        <end position="485"/>
    </location>
</feature>
<dbReference type="InterPro" id="IPR043128">
    <property type="entry name" value="Rev_trsase/Diguanyl_cyclase"/>
</dbReference>
<dbReference type="InterPro" id="IPR050469">
    <property type="entry name" value="Diguanylate_Cyclase"/>
</dbReference>
<comment type="caution">
    <text evidence="8">The sequence shown here is derived from an EMBL/GenBank/DDBJ whole genome shotgun (WGS) entry which is preliminary data.</text>
</comment>
<dbReference type="EMBL" id="MLJW01000039">
    <property type="protein sequence ID" value="OIR07079.1"/>
    <property type="molecule type" value="Genomic_DNA"/>
</dbReference>
<dbReference type="Pfam" id="PF00990">
    <property type="entry name" value="GGDEF"/>
    <property type="match status" value="1"/>
</dbReference>
<dbReference type="InterPro" id="IPR033479">
    <property type="entry name" value="dCache_1"/>
</dbReference>
<keyword evidence="8" id="KW-0808">Transferase</keyword>
<accession>A0A1J5SF85</accession>
<dbReference type="SMART" id="SM00267">
    <property type="entry name" value="GGDEF"/>
    <property type="match status" value="1"/>
</dbReference>
<dbReference type="PANTHER" id="PTHR45138">
    <property type="entry name" value="REGULATORY COMPONENTS OF SENSORY TRANSDUCTION SYSTEM"/>
    <property type="match status" value="1"/>
</dbReference>
<dbReference type="Gene3D" id="3.30.450.20">
    <property type="entry name" value="PAS domain"/>
    <property type="match status" value="1"/>
</dbReference>
<comment type="subcellular location">
    <subcellularLocation>
        <location evidence="1">Cell membrane</location>
        <topology evidence="1">Multi-pass membrane protein</topology>
    </subcellularLocation>
</comment>
<keyword evidence="8" id="KW-0548">Nucleotidyltransferase</keyword>
<organism evidence="8">
    <name type="scientific">mine drainage metagenome</name>
    <dbReference type="NCBI Taxonomy" id="410659"/>
    <lineage>
        <taxon>unclassified sequences</taxon>
        <taxon>metagenomes</taxon>
        <taxon>ecological metagenomes</taxon>
    </lineage>
</organism>
<reference evidence="8" key="1">
    <citation type="submission" date="2016-10" db="EMBL/GenBank/DDBJ databases">
        <title>Sequence of Gallionella enrichment culture.</title>
        <authorList>
            <person name="Poehlein A."/>
            <person name="Muehling M."/>
            <person name="Daniel R."/>
        </authorList>
    </citation>
    <scope>NUCLEOTIDE SEQUENCE</scope>
</reference>
<dbReference type="SUPFAM" id="SSF55073">
    <property type="entry name" value="Nucleotide cyclase"/>
    <property type="match status" value="1"/>
</dbReference>
<evidence type="ECO:0000256" key="2">
    <source>
        <dbReference type="ARBA" id="ARBA00022475"/>
    </source>
</evidence>
<dbReference type="FunFam" id="3.30.70.270:FF:000001">
    <property type="entry name" value="Diguanylate cyclase domain protein"/>
    <property type="match status" value="1"/>
</dbReference>
<evidence type="ECO:0000256" key="3">
    <source>
        <dbReference type="ARBA" id="ARBA00022692"/>
    </source>
</evidence>
<dbReference type="PROSITE" id="PS50887">
    <property type="entry name" value="GGDEF"/>
    <property type="match status" value="1"/>
</dbReference>
<keyword evidence="2" id="KW-1003">Cell membrane</keyword>
<sequence length="489" mass="55072">MSLLPKKYRLLAWIGLALVAGFLTISIAAYLASRDAIRLGIARQSLPLTSDNIYSEIQKDLLRPVFISSLMAQDTFLRDWILNGEKDTGQIVHYLEEVRQKYGTISSFLVSARTHRYYYGGGVLKTVHRHDPRDVWFFRVEAMSEPYETNIDFDMANRDKMTIFINYRVMDYHGKFIGATGVGLALDTVSRLIDSYQRRFHRSIYFVDPGGKIVMAGKTMQRSGGSIRELPGVKRVAGAILNGSTVPTHLEYDLDNSSILVTSRFIPELGWYLVVEQDVADDVRPVQRVLMMNLAISALVTLLVLGITLYAVNRYQLRLERAAKTDALTGLNNRQAFEILIEQAVLEFGRTQQPLSMVLFDIDLFKEINDRFGHLAGDRVLKEIAVILRSVGRESDAPTRWGGEEFLILLKNCPLERAAAVAEKLRLAIARHRFALAEPEVPVTVSLGVAQYRGGETQNDFFMRADVALYRAKRAGRNRAEAFSDASPA</sequence>
<dbReference type="GO" id="GO:1902201">
    <property type="term" value="P:negative regulation of bacterial-type flagellum-dependent cell motility"/>
    <property type="evidence" value="ECO:0007669"/>
    <property type="project" value="TreeGrafter"/>
</dbReference>
<keyword evidence="4 6" id="KW-1133">Transmembrane helix</keyword>
<dbReference type="GO" id="GO:0043709">
    <property type="term" value="P:cell adhesion involved in single-species biofilm formation"/>
    <property type="evidence" value="ECO:0007669"/>
    <property type="project" value="TreeGrafter"/>
</dbReference>
<dbReference type="InterPro" id="IPR029787">
    <property type="entry name" value="Nucleotide_cyclase"/>
</dbReference>
<dbReference type="NCBIfam" id="TIGR00254">
    <property type="entry name" value="GGDEF"/>
    <property type="match status" value="1"/>
</dbReference>
<dbReference type="CDD" id="cd18773">
    <property type="entry name" value="PDC1_HK_sensor"/>
    <property type="match status" value="1"/>
</dbReference>
<keyword evidence="3 6" id="KW-0812">Transmembrane</keyword>
<evidence type="ECO:0000259" key="7">
    <source>
        <dbReference type="PROSITE" id="PS50887"/>
    </source>
</evidence>
<dbReference type="GO" id="GO:0052621">
    <property type="term" value="F:diguanylate cyclase activity"/>
    <property type="evidence" value="ECO:0007669"/>
    <property type="project" value="UniProtKB-EC"/>
</dbReference>
<dbReference type="AlphaFoldDB" id="A0A1J5SF85"/>
<name>A0A1J5SF85_9ZZZZ</name>
<dbReference type="Pfam" id="PF02743">
    <property type="entry name" value="dCache_1"/>
    <property type="match status" value="1"/>
</dbReference>
<keyword evidence="5 6" id="KW-0472">Membrane</keyword>
<dbReference type="CDD" id="cd01949">
    <property type="entry name" value="GGDEF"/>
    <property type="match status" value="1"/>
</dbReference>
<evidence type="ECO:0000256" key="6">
    <source>
        <dbReference type="SAM" id="Phobius"/>
    </source>
</evidence>
<evidence type="ECO:0000256" key="1">
    <source>
        <dbReference type="ARBA" id="ARBA00004651"/>
    </source>
</evidence>
<dbReference type="GO" id="GO:0005886">
    <property type="term" value="C:plasma membrane"/>
    <property type="evidence" value="ECO:0007669"/>
    <property type="project" value="UniProtKB-SubCell"/>
</dbReference>
<evidence type="ECO:0000256" key="5">
    <source>
        <dbReference type="ARBA" id="ARBA00023136"/>
    </source>
</evidence>
<dbReference type="Gene3D" id="3.30.70.270">
    <property type="match status" value="1"/>
</dbReference>